<protein>
    <submittedName>
        <fullName evidence="1">Uncharacterized protein</fullName>
    </submittedName>
</protein>
<dbReference type="RefSeq" id="WP_156093022.1">
    <property type="nucleotide sequence ID" value="NZ_FOBB01000005.1"/>
</dbReference>
<dbReference type="Proteomes" id="UP000198984">
    <property type="component" value="Unassembled WGS sequence"/>
</dbReference>
<evidence type="ECO:0000313" key="1">
    <source>
        <dbReference type="EMBL" id="SEM61449.1"/>
    </source>
</evidence>
<organism evidence="1 2">
    <name type="scientific">Chitinophaga rupis</name>
    <dbReference type="NCBI Taxonomy" id="573321"/>
    <lineage>
        <taxon>Bacteria</taxon>
        <taxon>Pseudomonadati</taxon>
        <taxon>Bacteroidota</taxon>
        <taxon>Chitinophagia</taxon>
        <taxon>Chitinophagales</taxon>
        <taxon>Chitinophagaceae</taxon>
        <taxon>Chitinophaga</taxon>
    </lineage>
</organism>
<dbReference type="EMBL" id="FOBB01000005">
    <property type="protein sequence ID" value="SEM61449.1"/>
    <property type="molecule type" value="Genomic_DNA"/>
</dbReference>
<proteinExistence type="predicted"/>
<evidence type="ECO:0000313" key="2">
    <source>
        <dbReference type="Proteomes" id="UP000198984"/>
    </source>
</evidence>
<dbReference type="AlphaFoldDB" id="A0A1H7ZVC2"/>
<sequence>MKQEEIQKLTDFLGVKVLTPMEENLVVGGAAEVDPVDVGHHHDHDSVEAA</sequence>
<accession>A0A1H7ZVC2</accession>
<dbReference type="STRING" id="573321.SAMN04488505_105191"/>
<reference evidence="1 2" key="1">
    <citation type="submission" date="2016-10" db="EMBL/GenBank/DDBJ databases">
        <authorList>
            <person name="de Groot N.N."/>
        </authorList>
    </citation>
    <scope>NUCLEOTIDE SEQUENCE [LARGE SCALE GENOMIC DNA]</scope>
    <source>
        <strain evidence="1 2">DSM 21039</strain>
    </source>
</reference>
<keyword evidence="2" id="KW-1185">Reference proteome</keyword>
<gene>
    <name evidence="1" type="ORF">SAMN04488505_105191</name>
</gene>
<name>A0A1H7ZVC2_9BACT</name>